<dbReference type="InterPro" id="IPR051678">
    <property type="entry name" value="AGP_Transferase"/>
</dbReference>
<dbReference type="EMBL" id="QUMQ01000001">
    <property type="protein sequence ID" value="REF95983.1"/>
    <property type="molecule type" value="Genomic_DNA"/>
</dbReference>
<reference evidence="3 4" key="1">
    <citation type="submission" date="2018-08" db="EMBL/GenBank/DDBJ databases">
        <title>Sequencing the genomes of 1000 actinobacteria strains.</title>
        <authorList>
            <person name="Klenk H.-P."/>
        </authorList>
    </citation>
    <scope>NUCLEOTIDE SEQUENCE [LARGE SCALE GENOMIC DNA]</scope>
    <source>
        <strain evidence="3 4">DSM 44099</strain>
    </source>
</reference>
<name>A0A3D9ZJA4_9ACTN</name>
<keyword evidence="4" id="KW-1185">Reference proteome</keyword>
<dbReference type="SUPFAM" id="SSF56112">
    <property type="entry name" value="Protein kinase-like (PK-like)"/>
    <property type="match status" value="1"/>
</dbReference>
<dbReference type="AlphaFoldDB" id="A0A3D9ZJA4"/>
<accession>A0A3D9ZJA4</accession>
<keyword evidence="3" id="KW-0808">Transferase</keyword>
<dbReference type="Proteomes" id="UP000256913">
    <property type="component" value="Unassembled WGS sequence"/>
</dbReference>
<evidence type="ECO:0000313" key="4">
    <source>
        <dbReference type="Proteomes" id="UP000256913"/>
    </source>
</evidence>
<organism evidence="3 4">
    <name type="scientific">Asanoa ferruginea</name>
    <dbReference type="NCBI Taxonomy" id="53367"/>
    <lineage>
        <taxon>Bacteria</taxon>
        <taxon>Bacillati</taxon>
        <taxon>Actinomycetota</taxon>
        <taxon>Actinomycetes</taxon>
        <taxon>Micromonosporales</taxon>
        <taxon>Micromonosporaceae</taxon>
        <taxon>Asanoa</taxon>
    </lineage>
</organism>
<evidence type="ECO:0000259" key="2">
    <source>
        <dbReference type="Pfam" id="PF01636"/>
    </source>
</evidence>
<dbReference type="InterPro" id="IPR011009">
    <property type="entry name" value="Kinase-like_dom_sf"/>
</dbReference>
<dbReference type="InterPro" id="IPR002575">
    <property type="entry name" value="Aminoglycoside_PTrfase"/>
</dbReference>
<feature type="region of interest" description="Disordered" evidence="1">
    <location>
        <begin position="108"/>
        <end position="127"/>
    </location>
</feature>
<dbReference type="Pfam" id="PF01636">
    <property type="entry name" value="APH"/>
    <property type="match status" value="1"/>
</dbReference>
<dbReference type="RefSeq" id="WP_116067581.1">
    <property type="nucleotide sequence ID" value="NZ_BONB01000013.1"/>
</dbReference>
<protein>
    <submittedName>
        <fullName evidence="3">Phosphotransferase family enzyme</fullName>
    </submittedName>
</protein>
<evidence type="ECO:0000256" key="1">
    <source>
        <dbReference type="SAM" id="MobiDB-lite"/>
    </source>
</evidence>
<dbReference type="Gene3D" id="3.90.1200.10">
    <property type="match status" value="1"/>
</dbReference>
<proteinExistence type="predicted"/>
<dbReference type="GO" id="GO:0016740">
    <property type="term" value="F:transferase activity"/>
    <property type="evidence" value="ECO:0007669"/>
    <property type="project" value="UniProtKB-KW"/>
</dbReference>
<gene>
    <name evidence="3" type="ORF">DFJ67_1948</name>
</gene>
<sequence length="268" mass="29973">MARHQECLRRLGRDPGSLRESVPLAGSASGSHVALLRFDDGERLVLKTTTPREVALYRSAARLPVRIPRLVAADDTCLLLEALEPLPRAADWPPAQWHEIARQLGTLHATPPEDQPWLRRPTSRRPDQTARAFWTPTELELHDRAGENAKLPTCLVHGDLHAGNLLRAPDGELVWTDWQEVGLGQGPEDLALLWQRAEFDGADPPREAMLAGYAAARGIPHDDTLVRATVTAEIRLLLLDWPVFLQHADPDRRALMRRRLHLLAATRS</sequence>
<dbReference type="OrthoDB" id="9800774at2"/>
<comment type="caution">
    <text evidence="3">The sequence shown here is derived from an EMBL/GenBank/DDBJ whole genome shotgun (WGS) entry which is preliminary data.</text>
</comment>
<feature type="domain" description="Aminoglycoside phosphotransferase" evidence="2">
    <location>
        <begin position="39"/>
        <end position="215"/>
    </location>
</feature>
<dbReference type="PANTHER" id="PTHR21310">
    <property type="entry name" value="AMINOGLYCOSIDE PHOSPHOTRANSFERASE-RELATED-RELATED"/>
    <property type="match status" value="1"/>
</dbReference>
<evidence type="ECO:0000313" key="3">
    <source>
        <dbReference type="EMBL" id="REF95983.1"/>
    </source>
</evidence>